<evidence type="ECO:0000256" key="5">
    <source>
        <dbReference type="ARBA" id="ARBA00016038"/>
    </source>
</evidence>
<dbReference type="GO" id="GO:0004674">
    <property type="term" value="F:protein serine/threonine kinase activity"/>
    <property type="evidence" value="ECO:0007669"/>
    <property type="project" value="UniProtKB-KW"/>
</dbReference>
<evidence type="ECO:0000256" key="22">
    <source>
        <dbReference type="SAM" id="MobiDB-lite"/>
    </source>
</evidence>
<dbReference type="InterPro" id="IPR017407">
    <property type="entry name" value="Ser/Thr_kinase_Rio1"/>
</dbReference>
<dbReference type="GO" id="GO:0042254">
    <property type="term" value="P:ribosome biogenesis"/>
    <property type="evidence" value="ECO:0007669"/>
    <property type="project" value="UniProtKB-KW"/>
</dbReference>
<organism evidence="24 25">
    <name type="scientific">Lentinula edodes</name>
    <name type="common">Shiitake mushroom</name>
    <name type="synonym">Lentinus edodes</name>
    <dbReference type="NCBI Taxonomy" id="5353"/>
    <lineage>
        <taxon>Eukaryota</taxon>
        <taxon>Fungi</taxon>
        <taxon>Dikarya</taxon>
        <taxon>Basidiomycota</taxon>
        <taxon>Agaricomycotina</taxon>
        <taxon>Agaricomycetes</taxon>
        <taxon>Agaricomycetidae</taxon>
        <taxon>Agaricales</taxon>
        <taxon>Marasmiineae</taxon>
        <taxon>Omphalotaceae</taxon>
        <taxon>Lentinula</taxon>
    </lineage>
</organism>
<feature type="binding site" evidence="21">
    <location>
        <position position="276"/>
    </location>
    <ligand>
        <name>Mg(2+)</name>
        <dbReference type="ChEBI" id="CHEBI:18420"/>
    </ligand>
</feature>
<proteinExistence type="inferred from homology"/>
<protein>
    <recommendedName>
        <fullName evidence="5 18">Serine/threonine-protein kinase RIO1</fullName>
        <ecNumber evidence="4 18">2.7.11.1</ecNumber>
    </recommendedName>
</protein>
<feature type="binding site" evidence="20">
    <location>
        <position position="226"/>
    </location>
    <ligand>
        <name>ATP</name>
        <dbReference type="ChEBI" id="CHEBI:30616"/>
    </ligand>
</feature>
<feature type="compositionally biased region" description="Polar residues" evidence="22">
    <location>
        <begin position="432"/>
        <end position="442"/>
    </location>
</feature>
<feature type="binding site" evidence="20">
    <location>
        <position position="154"/>
    </location>
    <ligand>
        <name>ATP</name>
        <dbReference type="ChEBI" id="CHEBI:30616"/>
    </ligand>
</feature>
<dbReference type="STRING" id="5353.A0A1Q3DYA7"/>
<dbReference type="PROSITE" id="PS01245">
    <property type="entry name" value="RIO1"/>
    <property type="match status" value="1"/>
</dbReference>
<evidence type="ECO:0000256" key="4">
    <source>
        <dbReference type="ARBA" id="ARBA00012513"/>
    </source>
</evidence>
<keyword evidence="12 18" id="KW-0418">Kinase</keyword>
<evidence type="ECO:0000256" key="13">
    <source>
        <dbReference type="ARBA" id="ARBA00022801"/>
    </source>
</evidence>
<feature type="compositionally biased region" description="Basic and acidic residues" evidence="22">
    <location>
        <begin position="476"/>
        <end position="513"/>
    </location>
</feature>
<evidence type="ECO:0000313" key="24">
    <source>
        <dbReference type="EMBL" id="GAV99905.1"/>
    </source>
</evidence>
<evidence type="ECO:0000256" key="11">
    <source>
        <dbReference type="ARBA" id="ARBA00022741"/>
    </source>
</evidence>
<evidence type="ECO:0000256" key="2">
    <source>
        <dbReference type="ARBA" id="ARBA00004496"/>
    </source>
</evidence>
<dbReference type="GO" id="GO:0005737">
    <property type="term" value="C:cytoplasm"/>
    <property type="evidence" value="ECO:0007669"/>
    <property type="project" value="UniProtKB-SubCell"/>
</dbReference>
<evidence type="ECO:0000256" key="12">
    <source>
        <dbReference type="ARBA" id="ARBA00022777"/>
    </source>
</evidence>
<comment type="similarity">
    <text evidence="3 18">Belongs to the protein kinase superfamily. RIO-type Ser/Thr kinase family.</text>
</comment>
<evidence type="ECO:0000259" key="23">
    <source>
        <dbReference type="SMART" id="SM00090"/>
    </source>
</evidence>
<dbReference type="GO" id="GO:0016787">
    <property type="term" value="F:hydrolase activity"/>
    <property type="evidence" value="ECO:0007669"/>
    <property type="project" value="UniProtKB-KW"/>
</dbReference>
<comment type="subcellular location">
    <subcellularLocation>
        <location evidence="2">Cytoplasm</location>
    </subcellularLocation>
</comment>
<evidence type="ECO:0000256" key="14">
    <source>
        <dbReference type="ARBA" id="ARBA00022840"/>
    </source>
</evidence>
<dbReference type="InterPro" id="IPR018935">
    <property type="entry name" value="RIO_kinase_CS"/>
</dbReference>
<keyword evidence="11 18" id="KW-0547">Nucleotide-binding</keyword>
<feature type="compositionally biased region" description="Basic residues" evidence="22">
    <location>
        <begin position="514"/>
        <end position="524"/>
    </location>
</feature>
<feature type="domain" description="RIO kinase" evidence="23">
    <location>
        <begin position="61"/>
        <end position="334"/>
    </location>
</feature>
<comment type="catalytic activity">
    <reaction evidence="17 18">
        <text>L-seryl-[protein] + ATP = O-phospho-L-seryl-[protein] + ADP + H(+)</text>
        <dbReference type="Rhea" id="RHEA:17989"/>
        <dbReference type="Rhea" id="RHEA-COMP:9863"/>
        <dbReference type="Rhea" id="RHEA-COMP:11604"/>
        <dbReference type="ChEBI" id="CHEBI:15378"/>
        <dbReference type="ChEBI" id="CHEBI:29999"/>
        <dbReference type="ChEBI" id="CHEBI:30616"/>
        <dbReference type="ChEBI" id="CHEBI:83421"/>
        <dbReference type="ChEBI" id="CHEBI:456216"/>
        <dbReference type="EC" id="2.7.11.1"/>
    </reaction>
</comment>
<dbReference type="GO" id="GO:0005524">
    <property type="term" value="F:ATP binding"/>
    <property type="evidence" value="ECO:0007669"/>
    <property type="project" value="UniProtKB-KW"/>
</dbReference>
<evidence type="ECO:0000256" key="21">
    <source>
        <dbReference type="PIRSR" id="PIRSR038147-3"/>
    </source>
</evidence>
<keyword evidence="8 18" id="KW-0723">Serine/threonine-protein kinase</keyword>
<evidence type="ECO:0000256" key="9">
    <source>
        <dbReference type="ARBA" id="ARBA00022679"/>
    </source>
</evidence>
<evidence type="ECO:0000256" key="6">
    <source>
        <dbReference type="ARBA" id="ARBA00022490"/>
    </source>
</evidence>
<evidence type="ECO:0000256" key="20">
    <source>
        <dbReference type="PIRSR" id="PIRSR038147-2"/>
    </source>
</evidence>
<dbReference type="InterPro" id="IPR018934">
    <property type="entry name" value="RIO_dom"/>
</dbReference>
<dbReference type="CDD" id="cd05147">
    <property type="entry name" value="RIO1_euk"/>
    <property type="match status" value="1"/>
</dbReference>
<dbReference type="GO" id="GO:0106310">
    <property type="term" value="F:protein serine kinase activity"/>
    <property type="evidence" value="ECO:0007669"/>
    <property type="project" value="RHEA"/>
</dbReference>
<evidence type="ECO:0000256" key="3">
    <source>
        <dbReference type="ARBA" id="ARBA00009196"/>
    </source>
</evidence>
<keyword evidence="13" id="KW-0378">Hydrolase</keyword>
<evidence type="ECO:0000256" key="19">
    <source>
        <dbReference type="PIRSR" id="PIRSR038147-1"/>
    </source>
</evidence>
<dbReference type="InterPro" id="IPR011009">
    <property type="entry name" value="Kinase-like_dom_sf"/>
</dbReference>
<dbReference type="InterPro" id="IPR051272">
    <property type="entry name" value="RIO-type_Ser/Thr_kinase"/>
</dbReference>
<dbReference type="GO" id="GO:0046872">
    <property type="term" value="F:metal ion binding"/>
    <property type="evidence" value="ECO:0007669"/>
    <property type="project" value="UniProtKB-KW"/>
</dbReference>
<evidence type="ECO:0000256" key="7">
    <source>
        <dbReference type="ARBA" id="ARBA00022517"/>
    </source>
</evidence>
<evidence type="ECO:0000256" key="10">
    <source>
        <dbReference type="ARBA" id="ARBA00022723"/>
    </source>
</evidence>
<feature type="active site" description="4-aspartylphosphate intermediate" evidence="19">
    <location>
        <position position="288"/>
    </location>
</feature>
<feature type="compositionally biased region" description="Acidic residues" evidence="22">
    <location>
        <begin position="460"/>
        <end position="469"/>
    </location>
</feature>
<dbReference type="EMBL" id="BDGU01000021">
    <property type="protein sequence ID" value="GAV99905.1"/>
    <property type="molecule type" value="Genomic_DNA"/>
</dbReference>
<keyword evidence="14 18" id="KW-0067">ATP-binding</keyword>
<keyword evidence="7" id="KW-0690">Ribosome biogenesis</keyword>
<keyword evidence="10" id="KW-0479">Metal-binding</keyword>
<keyword evidence="15" id="KW-0460">Magnesium</keyword>
<evidence type="ECO:0000313" key="25">
    <source>
        <dbReference type="Proteomes" id="UP000188533"/>
    </source>
</evidence>
<feature type="region of interest" description="Disordered" evidence="22">
    <location>
        <begin position="416"/>
        <end position="524"/>
    </location>
</feature>
<reference evidence="24 25" key="2">
    <citation type="submission" date="2017-02" db="EMBL/GenBank/DDBJ databases">
        <title>A genome survey and senescence transcriptome analysis in Lentinula edodes.</title>
        <authorList>
            <person name="Sakamoto Y."/>
            <person name="Nakade K."/>
            <person name="Sato S."/>
            <person name="Yoshida Y."/>
            <person name="Miyazaki K."/>
            <person name="Natsume S."/>
            <person name="Konno N."/>
        </authorList>
    </citation>
    <scope>NUCLEOTIDE SEQUENCE [LARGE SCALE GENOMIC DNA]</scope>
    <source>
        <strain evidence="24 25">NBRC 111202</strain>
    </source>
</reference>
<dbReference type="Proteomes" id="UP000188533">
    <property type="component" value="Unassembled WGS sequence"/>
</dbReference>
<dbReference type="FunFam" id="3.30.200.20:FF:000148">
    <property type="entry name" value="Serine/threonine-protein kinase RIO1"/>
    <property type="match status" value="1"/>
</dbReference>
<comment type="caution">
    <text evidence="24">The sequence shown here is derived from an EMBL/GenBank/DDBJ whole genome shotgun (WGS) entry which is preliminary data.</text>
</comment>
<evidence type="ECO:0000256" key="1">
    <source>
        <dbReference type="ARBA" id="ARBA00001946"/>
    </source>
</evidence>
<dbReference type="PANTHER" id="PTHR45723">
    <property type="entry name" value="SERINE/THREONINE-PROTEIN KINASE RIO1"/>
    <property type="match status" value="1"/>
</dbReference>
<comment type="cofactor">
    <cofactor evidence="1 21">
        <name>Mg(2+)</name>
        <dbReference type="ChEBI" id="CHEBI:18420"/>
    </cofactor>
</comment>
<keyword evidence="6" id="KW-0963">Cytoplasm</keyword>
<feature type="active site" description="Proton acceptor" evidence="19">
    <location>
        <position position="271"/>
    </location>
</feature>
<reference evidence="24 25" key="1">
    <citation type="submission" date="2016-08" db="EMBL/GenBank/DDBJ databases">
        <authorList>
            <consortium name="Lentinula edodes genome sequencing consortium"/>
            <person name="Sakamoto Y."/>
            <person name="Nakade K."/>
            <person name="Sato S."/>
            <person name="Yoshida Y."/>
            <person name="Miyazaki K."/>
            <person name="Natsume S."/>
            <person name="Konno N."/>
        </authorList>
    </citation>
    <scope>NUCLEOTIDE SEQUENCE [LARGE SCALE GENOMIC DNA]</scope>
    <source>
        <strain evidence="24 25">NBRC 111202</strain>
    </source>
</reference>
<dbReference type="EC" id="2.7.11.1" evidence="4 18"/>
<feature type="binding site" evidence="20">
    <location>
        <position position="224"/>
    </location>
    <ligand>
        <name>ATP</name>
        <dbReference type="ChEBI" id="CHEBI:30616"/>
    </ligand>
</feature>
<dbReference type="InterPro" id="IPR000687">
    <property type="entry name" value="RIO_kinase"/>
</dbReference>
<dbReference type="Pfam" id="PF01163">
    <property type="entry name" value="RIO1"/>
    <property type="match status" value="1"/>
</dbReference>
<dbReference type="Gene3D" id="1.10.510.10">
    <property type="entry name" value="Transferase(Phosphotransferase) domain 1"/>
    <property type="match status" value="1"/>
</dbReference>
<evidence type="ECO:0000256" key="8">
    <source>
        <dbReference type="ARBA" id="ARBA00022527"/>
    </source>
</evidence>
<dbReference type="SMART" id="SM00090">
    <property type="entry name" value="RIO"/>
    <property type="match status" value="1"/>
</dbReference>
<comment type="catalytic activity">
    <reaction evidence="16 18">
        <text>L-threonyl-[protein] + ATP = O-phospho-L-threonyl-[protein] + ADP + H(+)</text>
        <dbReference type="Rhea" id="RHEA:46608"/>
        <dbReference type="Rhea" id="RHEA-COMP:11060"/>
        <dbReference type="Rhea" id="RHEA-COMP:11605"/>
        <dbReference type="ChEBI" id="CHEBI:15378"/>
        <dbReference type="ChEBI" id="CHEBI:30013"/>
        <dbReference type="ChEBI" id="CHEBI:30616"/>
        <dbReference type="ChEBI" id="CHEBI:61977"/>
        <dbReference type="ChEBI" id="CHEBI:456216"/>
        <dbReference type="EC" id="2.7.11.1"/>
    </reaction>
</comment>
<accession>A0A1Q3DYA7</accession>
<dbReference type="SUPFAM" id="SSF56112">
    <property type="entry name" value="Protein kinase-like (PK-like)"/>
    <property type="match status" value="1"/>
</dbReference>
<dbReference type="Gene3D" id="3.30.200.20">
    <property type="entry name" value="Phosphorylase Kinase, domain 1"/>
    <property type="match status" value="1"/>
</dbReference>
<feature type="binding site" evidence="21">
    <location>
        <position position="288"/>
    </location>
    <ligand>
        <name>Mg(2+)</name>
        <dbReference type="ChEBI" id="CHEBI:18420"/>
    </ligand>
</feature>
<gene>
    <name evidence="24" type="ORF">LENED_001391</name>
</gene>
<evidence type="ECO:0000256" key="15">
    <source>
        <dbReference type="ARBA" id="ARBA00022842"/>
    </source>
</evidence>
<keyword evidence="9 18" id="KW-0808">Transferase</keyword>
<dbReference type="AlphaFoldDB" id="A0A1Q3DYA7"/>
<dbReference type="PIRSF" id="PIRSF038147">
    <property type="entry name" value="Ser/Thr_PK_RIO1"/>
    <property type="match status" value="1"/>
</dbReference>
<name>A0A1Q3DYA7_LENED</name>
<evidence type="ECO:0000256" key="17">
    <source>
        <dbReference type="ARBA" id="ARBA00048679"/>
    </source>
</evidence>
<sequence>MPAVTQDGQFDDAPEVPDPRAGFFYIDSFEESDDISEDEVYEDEDIDDIYQDDRVEDEDWEIAERDFTKQYNRLRQHVAVRSGNAQGAISALNQSTSVAALPAINHPRSGTTTASISSPVVKDKTTDQLAALSKYKPEGTQRYWKRDSNHLALKIYKTSILVFKDRDKYVTGEYRFRRGYSRKNPRKMVRLWAEKEMRNLKRLVSAGVRCPDPIEVRENVLVMTFLGDKEGWASPRLKDAQLTLEESINLYVELILAVRKIFQQCKLVHADLSEYNILFHEGHLWIIDVSQSVEQDHPSAFDFLRKDLSNVEEFFGRLGVRCLGLRRVFEFVITDNLPRSSEALSDEDILRIWIEEGLNPENAASEDLESSAAHEDSVFKESYIPRTLNELFDPERDVAAVNRGEGTKLIYAGTIGLVDPSSSTNDPERLQSSRSARANMSRTGGAVDKIENVSASESDKESDDSDNDTDSAGVYSERKPRGHRHEDREAKKERKKAVKAEAKEKRQNKMPKSEKKRMMKKSAR</sequence>
<feature type="region of interest" description="Disordered" evidence="22">
    <location>
        <begin position="1"/>
        <end position="22"/>
    </location>
</feature>
<evidence type="ECO:0000256" key="16">
    <source>
        <dbReference type="ARBA" id="ARBA00047899"/>
    </source>
</evidence>
<evidence type="ECO:0000256" key="18">
    <source>
        <dbReference type="PIRNR" id="PIRNR038147"/>
    </source>
</evidence>
<keyword evidence="25" id="KW-1185">Reference proteome</keyword>